<dbReference type="KEGG" id="hhd:HBHAL_4131"/>
<dbReference type="InterPro" id="IPR009430">
    <property type="entry name" value="GvpL/GvpF"/>
</dbReference>
<reference evidence="4 5" key="1">
    <citation type="journal article" date="2013" name="Environ. Microbiol.">
        <title>Chloride and organic osmolytes: a hybrid strategy to cope with elevated salinities by the moderately halophilic, chloride-dependent bacterium Halobacillus halophilus.</title>
        <authorList>
            <person name="Saum S.H."/>
            <person name="Pfeiffer F."/>
            <person name="Palm P."/>
            <person name="Rampp M."/>
            <person name="Schuster S.C."/>
            <person name="Muller V."/>
            <person name="Oesterhelt D."/>
        </authorList>
    </citation>
    <scope>NUCLEOTIDE SEQUENCE [LARGE SCALE GENOMIC DNA]</scope>
    <source>
        <strain evidence="5">ATCC 35676 / DSM 2266 / JCM 20832 / KCTC 3685 / LMG 17431 / NBRC 102448 / NCIMB 2269</strain>
    </source>
</reference>
<dbReference type="PATRIC" id="fig|866895.3.peg.3166"/>
<keyword evidence="1" id="KW-0304">Gas vesicle</keyword>
<comment type="similarity">
    <text evidence="3">Belongs to the gas vesicle GvpF/GvpL family.</text>
</comment>
<evidence type="ECO:0000256" key="1">
    <source>
        <dbReference type="ARBA" id="ARBA00022987"/>
    </source>
</evidence>
<sequence>MSELIYLYGIVPIQKEDQPFSDLTGIDEEHVLHTINFDQCAAVVCRVEEKDYGEKVLEEKTKDMEWVKDKAFHHHETLIKLRERTTIIPMKFCTIYQSENSLGDMVSTYAGDWVQLLDNLKEKEEWNFKIYCDRPSLREKVAEHDLTIKEKKEEIEGMSKGKQYLQRKKLDQLVDEQVEKELNSFSKSFHDKLSTYCDQDVVKKTWNKDVTGKDEEMCWNSAFLLPLDQVEGFLEEVTKANDEHQHAGWKFEVTGPWPAYHFVNLSKSEV</sequence>
<dbReference type="EMBL" id="HE717023">
    <property type="protein sequence ID" value="CCG46473.1"/>
    <property type="molecule type" value="Genomic_DNA"/>
</dbReference>
<dbReference type="HOGENOM" id="CLU_065736_0_0_9"/>
<organism evidence="4 5">
    <name type="scientific">Halobacillus halophilus (strain ATCC 35676 / DSM 2266 / JCM 20832 / KCTC 3685 / LMG 17431 / NBRC 102448 / NCIMB 2269)</name>
    <name type="common">Sporosarcina halophila</name>
    <dbReference type="NCBI Taxonomy" id="866895"/>
    <lineage>
        <taxon>Bacteria</taxon>
        <taxon>Bacillati</taxon>
        <taxon>Bacillota</taxon>
        <taxon>Bacilli</taxon>
        <taxon>Bacillales</taxon>
        <taxon>Bacillaceae</taxon>
        <taxon>Halobacillus</taxon>
    </lineage>
</organism>
<dbReference type="GO" id="GO:0031411">
    <property type="term" value="C:gas vesicle"/>
    <property type="evidence" value="ECO:0007669"/>
    <property type="project" value="UniProtKB-SubCell"/>
</dbReference>
<dbReference type="Pfam" id="PF06386">
    <property type="entry name" value="GvpL_GvpF"/>
    <property type="match status" value="1"/>
</dbReference>
<dbReference type="GO" id="GO:0031412">
    <property type="term" value="P:gas vesicle organization"/>
    <property type="evidence" value="ECO:0007669"/>
    <property type="project" value="InterPro"/>
</dbReference>
<dbReference type="Proteomes" id="UP000007397">
    <property type="component" value="Chromosome"/>
</dbReference>
<protein>
    <submittedName>
        <fullName evidence="4">Gas vesicle protein GvpL</fullName>
    </submittedName>
</protein>
<evidence type="ECO:0000313" key="4">
    <source>
        <dbReference type="EMBL" id="CCG46473.1"/>
    </source>
</evidence>
<name>I0JQQ3_HALH3</name>
<proteinExistence type="inferred from homology"/>
<evidence type="ECO:0000256" key="3">
    <source>
        <dbReference type="ARBA" id="ARBA00035643"/>
    </source>
</evidence>
<comment type="subcellular location">
    <subcellularLocation>
        <location evidence="2">Gas vesicle</location>
    </subcellularLocation>
</comment>
<evidence type="ECO:0000313" key="5">
    <source>
        <dbReference type="Proteomes" id="UP000007397"/>
    </source>
</evidence>
<keyword evidence="5" id="KW-1185">Reference proteome</keyword>
<dbReference type="RefSeq" id="WP_014644362.1">
    <property type="nucleotide sequence ID" value="NC_017668.1"/>
</dbReference>
<gene>
    <name evidence="4" type="primary">gvpL</name>
    <name evidence="4" type="ordered locus">HBHAL_4131</name>
</gene>
<dbReference type="PANTHER" id="PTHR36852">
    <property type="entry name" value="PROTEIN GVPL 2"/>
    <property type="match status" value="1"/>
</dbReference>
<dbReference type="PANTHER" id="PTHR36852:SF1">
    <property type="entry name" value="PROTEIN GVPL 2"/>
    <property type="match status" value="1"/>
</dbReference>
<dbReference type="STRING" id="866895.HBHAL_4131"/>
<dbReference type="eggNOG" id="ENOG5032RKP">
    <property type="taxonomic scope" value="Bacteria"/>
</dbReference>
<dbReference type="AlphaFoldDB" id="I0JQQ3"/>
<accession>I0JQQ3</accession>
<evidence type="ECO:0000256" key="2">
    <source>
        <dbReference type="ARBA" id="ARBA00035108"/>
    </source>
</evidence>